<dbReference type="Proteomes" id="UP001458880">
    <property type="component" value="Unassembled WGS sequence"/>
</dbReference>
<keyword evidence="2" id="KW-1185">Reference proteome</keyword>
<comment type="caution">
    <text evidence="1">The sequence shown here is derived from an EMBL/GenBank/DDBJ whole genome shotgun (WGS) entry which is preliminary data.</text>
</comment>
<dbReference type="AlphaFoldDB" id="A0AAW1N071"/>
<reference evidence="1 2" key="1">
    <citation type="journal article" date="2024" name="BMC Genomics">
        <title>De novo assembly and annotation of Popillia japonica's genome with initial clues to its potential as an invasive pest.</title>
        <authorList>
            <person name="Cucini C."/>
            <person name="Boschi S."/>
            <person name="Funari R."/>
            <person name="Cardaioli E."/>
            <person name="Iannotti N."/>
            <person name="Marturano G."/>
            <person name="Paoli F."/>
            <person name="Bruttini M."/>
            <person name="Carapelli A."/>
            <person name="Frati F."/>
            <person name="Nardi F."/>
        </authorList>
    </citation>
    <scope>NUCLEOTIDE SEQUENCE [LARGE SCALE GENOMIC DNA]</scope>
    <source>
        <strain evidence="1">DMR45628</strain>
    </source>
</reference>
<protein>
    <submittedName>
        <fullName evidence="1">Uncharacterized protein</fullName>
    </submittedName>
</protein>
<organism evidence="1 2">
    <name type="scientific">Popillia japonica</name>
    <name type="common">Japanese beetle</name>
    <dbReference type="NCBI Taxonomy" id="7064"/>
    <lineage>
        <taxon>Eukaryota</taxon>
        <taxon>Metazoa</taxon>
        <taxon>Ecdysozoa</taxon>
        <taxon>Arthropoda</taxon>
        <taxon>Hexapoda</taxon>
        <taxon>Insecta</taxon>
        <taxon>Pterygota</taxon>
        <taxon>Neoptera</taxon>
        <taxon>Endopterygota</taxon>
        <taxon>Coleoptera</taxon>
        <taxon>Polyphaga</taxon>
        <taxon>Scarabaeiformia</taxon>
        <taxon>Scarabaeidae</taxon>
        <taxon>Rutelinae</taxon>
        <taxon>Popillia</taxon>
    </lineage>
</organism>
<gene>
    <name evidence="1" type="ORF">QE152_g4539</name>
</gene>
<proteinExistence type="predicted"/>
<accession>A0AAW1N071</accession>
<name>A0AAW1N071_POPJA</name>
<evidence type="ECO:0000313" key="1">
    <source>
        <dbReference type="EMBL" id="KAK9752067.1"/>
    </source>
</evidence>
<evidence type="ECO:0000313" key="2">
    <source>
        <dbReference type="Proteomes" id="UP001458880"/>
    </source>
</evidence>
<dbReference type="EMBL" id="JASPKY010000023">
    <property type="protein sequence ID" value="KAK9752067.1"/>
    <property type="molecule type" value="Genomic_DNA"/>
</dbReference>
<sequence length="93" mass="10869">MAATMSKTEKTFMDQFNCLRLGAFYDTENIFHPIVDCWKWGLFTSMTTLEFHGWSRKGTHFSVNTFLIVCSEELGCSFRKGNVFEIKIKKRNL</sequence>